<name>A0ABW6B332_9SPHI</name>
<sequence length="309" mass="35662">MEDNLGLGLDPEQYEELEVIAGLGRSNEEIALYYGIDFKKFQYFAEDKESLLYYHLTRGRLNASIKEELAIFNKTSGGSVEHSKRLQEIRRNRSFKVAKDDVFGVLEKGQFEAIQSYILGTNKKSLNKDEQLYIETLTMISSLDRKYGRAKTIDFLSKGFGLKSSRCTELYDEAINLFYADRNVEMKALRHKKAERLEEMARVAFEMAETSRDLEVAGNLEVQAAKLRGMDKPEVERLPKEVYRKPYVVYSLNPEDVGMPAVNRQEIANQIDLLEIPESEKIRLRADARIETVQLKQYLSELQEESKTQ</sequence>
<comment type="caution">
    <text evidence="1">The sequence shown here is derived from an EMBL/GenBank/DDBJ whole genome shotgun (WGS) entry which is preliminary data.</text>
</comment>
<dbReference type="Proteomes" id="UP001597560">
    <property type="component" value="Unassembled WGS sequence"/>
</dbReference>
<dbReference type="RefSeq" id="WP_377611029.1">
    <property type="nucleotide sequence ID" value="NZ_JBHUPA010000007.1"/>
</dbReference>
<protein>
    <submittedName>
        <fullName evidence="1">Uncharacterized protein</fullName>
    </submittedName>
</protein>
<evidence type="ECO:0000313" key="1">
    <source>
        <dbReference type="EMBL" id="MFD2962779.1"/>
    </source>
</evidence>
<proteinExistence type="predicted"/>
<reference evidence="2" key="1">
    <citation type="journal article" date="2019" name="Int. J. Syst. Evol. Microbiol.">
        <title>The Global Catalogue of Microorganisms (GCM) 10K type strain sequencing project: providing services to taxonomists for standard genome sequencing and annotation.</title>
        <authorList>
            <consortium name="The Broad Institute Genomics Platform"/>
            <consortium name="The Broad Institute Genome Sequencing Center for Infectious Disease"/>
            <person name="Wu L."/>
            <person name="Ma J."/>
        </authorList>
    </citation>
    <scope>NUCLEOTIDE SEQUENCE [LARGE SCALE GENOMIC DNA]</scope>
    <source>
        <strain evidence="2">KCTC 23098</strain>
    </source>
</reference>
<evidence type="ECO:0000313" key="2">
    <source>
        <dbReference type="Proteomes" id="UP001597560"/>
    </source>
</evidence>
<organism evidence="1 2">
    <name type="scientific">Olivibacter jilunii</name>
    <dbReference type="NCBI Taxonomy" id="985016"/>
    <lineage>
        <taxon>Bacteria</taxon>
        <taxon>Pseudomonadati</taxon>
        <taxon>Bacteroidota</taxon>
        <taxon>Sphingobacteriia</taxon>
        <taxon>Sphingobacteriales</taxon>
        <taxon>Sphingobacteriaceae</taxon>
        <taxon>Olivibacter</taxon>
    </lineage>
</organism>
<dbReference type="EMBL" id="JBHUPA010000007">
    <property type="protein sequence ID" value="MFD2962779.1"/>
    <property type="molecule type" value="Genomic_DNA"/>
</dbReference>
<accession>A0ABW6B332</accession>
<gene>
    <name evidence="1" type="ORF">ACFS6J_13350</name>
</gene>
<keyword evidence="2" id="KW-1185">Reference proteome</keyword>